<evidence type="ECO:0000313" key="4">
    <source>
        <dbReference type="Proteomes" id="UP001144313"/>
    </source>
</evidence>
<gene>
    <name evidence="3" type="ORF">GALLR39Z86_03140</name>
</gene>
<accession>A0A9W6G516</accession>
<comment type="caution">
    <text evidence="3">The sequence shown here is derived from an EMBL/GenBank/DDBJ whole genome shotgun (WGS) entry which is preliminary data.</text>
</comment>
<feature type="region of interest" description="Disordered" evidence="1">
    <location>
        <begin position="155"/>
        <end position="189"/>
    </location>
</feature>
<dbReference type="AlphaFoldDB" id="A0A9W6G516"/>
<evidence type="ECO:0000256" key="2">
    <source>
        <dbReference type="SAM" id="Phobius"/>
    </source>
</evidence>
<evidence type="ECO:0000313" key="3">
    <source>
        <dbReference type="EMBL" id="GLI40464.1"/>
    </source>
</evidence>
<evidence type="ECO:0000256" key="1">
    <source>
        <dbReference type="SAM" id="MobiDB-lite"/>
    </source>
</evidence>
<organism evidence="3 4">
    <name type="scientific">Glycomyces algeriensis</name>
    <dbReference type="NCBI Taxonomy" id="256037"/>
    <lineage>
        <taxon>Bacteria</taxon>
        <taxon>Bacillati</taxon>
        <taxon>Actinomycetota</taxon>
        <taxon>Actinomycetes</taxon>
        <taxon>Glycomycetales</taxon>
        <taxon>Glycomycetaceae</taxon>
        <taxon>Glycomyces</taxon>
    </lineage>
</organism>
<proteinExistence type="predicted"/>
<keyword evidence="4" id="KW-1185">Reference proteome</keyword>
<keyword evidence="2" id="KW-0812">Transmembrane</keyword>
<dbReference type="RefSeq" id="WP_270116097.1">
    <property type="nucleotide sequence ID" value="NZ_BAAAOL010000009.1"/>
</dbReference>
<reference evidence="3" key="1">
    <citation type="submission" date="2022-12" db="EMBL/GenBank/DDBJ databases">
        <title>Reference genome sequencing for broad-spectrum identification of bacterial and archaeal isolates by mass spectrometry.</title>
        <authorList>
            <person name="Sekiguchi Y."/>
            <person name="Tourlousse D.M."/>
        </authorList>
    </citation>
    <scope>NUCLEOTIDE SEQUENCE</scope>
    <source>
        <strain evidence="3">LLR39Z86</strain>
    </source>
</reference>
<dbReference type="EMBL" id="BSDT01000001">
    <property type="protein sequence ID" value="GLI40464.1"/>
    <property type="molecule type" value="Genomic_DNA"/>
</dbReference>
<sequence>MTAPTGSPEPVRPQIRLVVRANRFLCISVAAIGLPSTFVLIMFDPGGINSTADDLTRAAGFASFNLAFWCLVLLFRRWYFTFDARNRAVTASGRWKARGTYPSRRFDRIEYSVYDARIYEVRADGKRRRLPVRRWLADQQDWRALVDLLLAAKQPAPTSRSPQAPAAKALRTAPLDPRGPALPPDGAGP</sequence>
<keyword evidence="2" id="KW-1133">Transmembrane helix</keyword>
<feature type="transmembrane region" description="Helical" evidence="2">
    <location>
        <begin position="24"/>
        <end position="43"/>
    </location>
</feature>
<protein>
    <submittedName>
        <fullName evidence="3">Uncharacterized protein</fullName>
    </submittedName>
</protein>
<dbReference type="Proteomes" id="UP001144313">
    <property type="component" value="Unassembled WGS sequence"/>
</dbReference>
<name>A0A9W6G516_9ACTN</name>
<keyword evidence="2" id="KW-0472">Membrane</keyword>
<feature type="transmembrane region" description="Helical" evidence="2">
    <location>
        <begin position="55"/>
        <end position="75"/>
    </location>
</feature>